<organism evidence="4 5">
    <name type="scientific">Microvirga makkahensis</name>
    <dbReference type="NCBI Taxonomy" id="1128670"/>
    <lineage>
        <taxon>Bacteria</taxon>
        <taxon>Pseudomonadati</taxon>
        <taxon>Pseudomonadota</taxon>
        <taxon>Alphaproteobacteria</taxon>
        <taxon>Hyphomicrobiales</taxon>
        <taxon>Methylobacteriaceae</taxon>
        <taxon>Microvirga</taxon>
    </lineage>
</organism>
<dbReference type="Gene3D" id="3.20.20.80">
    <property type="entry name" value="Glycosidases"/>
    <property type="match status" value="1"/>
</dbReference>
<feature type="domain" description="Glycosyl hydrolase family 13 catalytic" evidence="3">
    <location>
        <begin position="33"/>
        <end position="333"/>
    </location>
</feature>
<protein>
    <recommendedName>
        <fullName evidence="3">Glycosyl hydrolase family 13 catalytic domain-containing protein</fullName>
    </recommendedName>
</protein>
<dbReference type="OrthoDB" id="9805159at2"/>
<dbReference type="SMART" id="SM00642">
    <property type="entry name" value="Aamy"/>
    <property type="match status" value="1"/>
</dbReference>
<dbReference type="EMBL" id="WURB01000008">
    <property type="protein sequence ID" value="MXQ12337.1"/>
    <property type="molecule type" value="Genomic_DNA"/>
</dbReference>
<evidence type="ECO:0000259" key="3">
    <source>
        <dbReference type="SMART" id="SM00642"/>
    </source>
</evidence>
<dbReference type="GO" id="GO:0016798">
    <property type="term" value="F:hydrolase activity, acting on glycosyl bonds"/>
    <property type="evidence" value="ECO:0007669"/>
    <property type="project" value="UniProtKB-KW"/>
</dbReference>
<dbReference type="Pfam" id="PF00128">
    <property type="entry name" value="Alpha-amylase"/>
    <property type="match status" value="1"/>
</dbReference>
<accession>A0A7X3MSE1</accession>
<dbReference type="Proteomes" id="UP000436483">
    <property type="component" value="Unassembled WGS sequence"/>
</dbReference>
<dbReference type="RefSeq" id="WP_160884932.1">
    <property type="nucleotide sequence ID" value="NZ_WURB01000008.1"/>
</dbReference>
<reference evidence="4 5" key="1">
    <citation type="submission" date="2019-12" db="EMBL/GenBank/DDBJ databases">
        <authorList>
            <person name="Yuan C.-G."/>
        </authorList>
    </citation>
    <scope>NUCLEOTIDE SEQUENCE [LARGE SCALE GENOMIC DNA]</scope>
    <source>
        <strain evidence="4 5">KCTC 23863</strain>
    </source>
</reference>
<gene>
    <name evidence="4" type="ORF">GR328_12860</name>
</gene>
<dbReference type="Gene3D" id="3.90.400.10">
    <property type="entry name" value="Oligo-1,6-glucosidase, Domain 2"/>
    <property type="match status" value="1"/>
</dbReference>
<evidence type="ECO:0000313" key="4">
    <source>
        <dbReference type="EMBL" id="MXQ12337.1"/>
    </source>
</evidence>
<keyword evidence="1" id="KW-0378">Hydrolase</keyword>
<dbReference type="PANTHER" id="PTHR10357:SF210">
    <property type="entry name" value="MALTODEXTRIN GLUCOSIDASE"/>
    <property type="match status" value="1"/>
</dbReference>
<comment type="caution">
    <text evidence="4">The sequence shown here is derived from an EMBL/GenBank/DDBJ whole genome shotgun (WGS) entry which is preliminary data.</text>
</comment>
<keyword evidence="2" id="KW-0326">Glycosidase</keyword>
<dbReference type="GO" id="GO:0005975">
    <property type="term" value="P:carbohydrate metabolic process"/>
    <property type="evidence" value="ECO:0007669"/>
    <property type="project" value="InterPro"/>
</dbReference>
<dbReference type="InterPro" id="IPR045857">
    <property type="entry name" value="O16G_dom_2"/>
</dbReference>
<evidence type="ECO:0000313" key="5">
    <source>
        <dbReference type="Proteomes" id="UP000436483"/>
    </source>
</evidence>
<dbReference type="AlphaFoldDB" id="A0A7X3MSE1"/>
<dbReference type="InterPro" id="IPR017853">
    <property type="entry name" value="GH"/>
</dbReference>
<name>A0A7X3MSE1_9HYPH</name>
<keyword evidence="5" id="KW-1185">Reference proteome</keyword>
<reference evidence="4 5" key="2">
    <citation type="submission" date="2020-01" db="EMBL/GenBank/DDBJ databases">
        <title>Microvirga sp. nov., an arsenate reduction bacterium isolated from Tibet hotspring sediments.</title>
        <authorList>
            <person name="Xian W.-D."/>
            <person name="Li W.-J."/>
        </authorList>
    </citation>
    <scope>NUCLEOTIDE SEQUENCE [LARGE SCALE GENOMIC DNA]</scope>
    <source>
        <strain evidence="4 5">KCTC 23863</strain>
    </source>
</reference>
<proteinExistence type="predicted"/>
<evidence type="ECO:0000256" key="2">
    <source>
        <dbReference type="ARBA" id="ARBA00023295"/>
    </source>
</evidence>
<evidence type="ECO:0000256" key="1">
    <source>
        <dbReference type="ARBA" id="ARBA00022801"/>
    </source>
</evidence>
<sequence length="357" mass="40701">MPDWASDAFIYNLYPLGAVGAPARNDLRAPASQRIEQLYAWISHVQAVGADALLLGPVFESTAHGYDKADFFCVDRRLGTNEEFAQRSKALHQRGVRLVLDGVFHHVGRDFWAFRDVLAHGQASPYCHWFHPDFTGRSPHGDPFYYEGWNGHYDLVKLRMTHPEVREHIFAAIRMWVEEFGINGLRLDAADALDLGFQKELAAFCRALRPDFWIMAEVIHGDYRRWINEGGADSVTNYELHKGLYSSHNDRNLFEVAHSLTRQFGHGGLYEGLLLYNFADNHDVERIASRLKEAGHLYPCTSCCSRCLAFPPSTMEAKLAWRGARRGAKVRGRTLPCARLWLLLIFLIEALIRTFLP</sequence>
<dbReference type="PANTHER" id="PTHR10357">
    <property type="entry name" value="ALPHA-AMYLASE FAMILY MEMBER"/>
    <property type="match status" value="1"/>
</dbReference>
<dbReference type="InterPro" id="IPR006047">
    <property type="entry name" value="GH13_cat_dom"/>
</dbReference>
<dbReference type="SUPFAM" id="SSF51445">
    <property type="entry name" value="(Trans)glycosidases"/>
    <property type="match status" value="1"/>
</dbReference>